<dbReference type="VEuPathDB" id="FungiDB:TRICI_004989"/>
<dbReference type="AlphaFoldDB" id="A0A642UZD6"/>
<comment type="caution">
    <text evidence="1">The sequence shown here is derived from an EMBL/GenBank/DDBJ whole genome shotgun (WGS) entry which is preliminary data.</text>
</comment>
<dbReference type="Proteomes" id="UP000761534">
    <property type="component" value="Unassembled WGS sequence"/>
</dbReference>
<sequence>MSHLTVTSATPVADAFQLGDWLPWAGEASQTASRTGPSTLIARSQPTEVVVREIPKRDDDGPLEVGVEYVETGLKDLLGLPLGLVNTILSMGSSFGDGGLSGLFKLLKPTIQGLQEKLQNHSDGPLESIAESLETDLKNLSSVPTGIIKTLTGLGKTLGIDFSPEINQFKFIFSHFNQTATN</sequence>
<evidence type="ECO:0000313" key="2">
    <source>
        <dbReference type="Proteomes" id="UP000761534"/>
    </source>
</evidence>
<name>A0A642UZD6_9ASCO</name>
<organism evidence="1 2">
    <name type="scientific">Trichomonascus ciferrii</name>
    <dbReference type="NCBI Taxonomy" id="44093"/>
    <lineage>
        <taxon>Eukaryota</taxon>
        <taxon>Fungi</taxon>
        <taxon>Dikarya</taxon>
        <taxon>Ascomycota</taxon>
        <taxon>Saccharomycotina</taxon>
        <taxon>Dipodascomycetes</taxon>
        <taxon>Dipodascales</taxon>
        <taxon>Trichomonascaceae</taxon>
        <taxon>Trichomonascus</taxon>
        <taxon>Trichomonascus ciferrii complex</taxon>
    </lineage>
</organism>
<gene>
    <name evidence="1" type="ORF">TRICI_004989</name>
</gene>
<proteinExistence type="predicted"/>
<accession>A0A642UZD6</accession>
<protein>
    <submittedName>
        <fullName evidence="1">Uncharacterized protein</fullName>
    </submittedName>
</protein>
<reference evidence="1" key="1">
    <citation type="journal article" date="2019" name="G3 (Bethesda)">
        <title>Genome Assemblies of Two Rare Opportunistic Yeast Pathogens: Diutina rugosa (syn. Candida rugosa) and Trichomonascus ciferrii (syn. Candida ciferrii).</title>
        <authorList>
            <person name="Mixao V."/>
            <person name="Saus E."/>
            <person name="Hansen A.P."/>
            <person name="Lass-Florl C."/>
            <person name="Gabaldon T."/>
        </authorList>
    </citation>
    <scope>NUCLEOTIDE SEQUENCE</scope>
    <source>
        <strain evidence="1">CBS 4856</strain>
    </source>
</reference>
<dbReference type="EMBL" id="SWFS01000380">
    <property type="protein sequence ID" value="KAA8907410.1"/>
    <property type="molecule type" value="Genomic_DNA"/>
</dbReference>
<evidence type="ECO:0000313" key="1">
    <source>
        <dbReference type="EMBL" id="KAA8907410.1"/>
    </source>
</evidence>
<keyword evidence="2" id="KW-1185">Reference proteome</keyword>